<dbReference type="SMART" id="SM00849">
    <property type="entry name" value="Lactamase_B"/>
    <property type="match status" value="1"/>
</dbReference>
<feature type="transmembrane region" description="Helical" evidence="6">
    <location>
        <begin position="255"/>
        <end position="281"/>
    </location>
</feature>
<dbReference type="InterPro" id="IPR052159">
    <property type="entry name" value="Competence_DNA_uptake"/>
</dbReference>
<feature type="domain" description="Metallo-beta-lactamase" evidence="7">
    <location>
        <begin position="544"/>
        <end position="735"/>
    </location>
</feature>
<accession>A0A923SA61</accession>
<comment type="subcellular location">
    <subcellularLocation>
        <location evidence="1">Cell membrane</location>
        <topology evidence="1">Multi-pass membrane protein</topology>
    </subcellularLocation>
</comment>
<evidence type="ECO:0000256" key="6">
    <source>
        <dbReference type="SAM" id="Phobius"/>
    </source>
</evidence>
<dbReference type="Pfam" id="PF03772">
    <property type="entry name" value="Competence"/>
    <property type="match status" value="1"/>
</dbReference>
<dbReference type="PANTHER" id="PTHR30619">
    <property type="entry name" value="DNA INTERNALIZATION/COMPETENCE PROTEIN COMEC/REC2"/>
    <property type="match status" value="1"/>
</dbReference>
<feature type="transmembrane region" description="Helical" evidence="6">
    <location>
        <begin position="342"/>
        <end position="359"/>
    </location>
</feature>
<feature type="transmembrane region" description="Helical" evidence="6">
    <location>
        <begin position="365"/>
        <end position="382"/>
    </location>
</feature>
<dbReference type="InterPro" id="IPR004477">
    <property type="entry name" value="ComEC_N"/>
</dbReference>
<dbReference type="NCBIfam" id="TIGR00360">
    <property type="entry name" value="ComEC_N-term"/>
    <property type="match status" value="1"/>
</dbReference>
<feature type="transmembrane region" description="Helical" evidence="6">
    <location>
        <begin position="20"/>
        <end position="38"/>
    </location>
</feature>
<keyword evidence="5 6" id="KW-0472">Membrane</keyword>
<dbReference type="Gene3D" id="3.60.15.10">
    <property type="entry name" value="Ribonuclease Z/Hydroxyacylglutathione hydrolase-like"/>
    <property type="match status" value="1"/>
</dbReference>
<keyword evidence="2" id="KW-1003">Cell membrane</keyword>
<dbReference type="Pfam" id="PF00753">
    <property type="entry name" value="Lactamase_B"/>
    <property type="match status" value="1"/>
</dbReference>
<feature type="transmembrane region" description="Helical" evidence="6">
    <location>
        <begin position="457"/>
        <end position="478"/>
    </location>
</feature>
<dbReference type="AlphaFoldDB" id="A0A923SA61"/>
<comment type="caution">
    <text evidence="8">The sequence shown here is derived from an EMBL/GenBank/DDBJ whole genome shotgun (WGS) entry which is preliminary data.</text>
</comment>
<protein>
    <submittedName>
        <fullName evidence="8">ComEC/Rec2 family competence protein</fullName>
    </submittedName>
</protein>
<dbReference type="SUPFAM" id="SSF56281">
    <property type="entry name" value="Metallo-hydrolase/oxidoreductase"/>
    <property type="match status" value="1"/>
</dbReference>
<evidence type="ECO:0000256" key="5">
    <source>
        <dbReference type="ARBA" id="ARBA00023136"/>
    </source>
</evidence>
<dbReference type="InterPro" id="IPR001279">
    <property type="entry name" value="Metallo-B-lactamas"/>
</dbReference>
<gene>
    <name evidence="8" type="ORF">H8N03_05835</name>
</gene>
<evidence type="ECO:0000259" key="7">
    <source>
        <dbReference type="SMART" id="SM00849"/>
    </source>
</evidence>
<dbReference type="CDD" id="cd07731">
    <property type="entry name" value="ComA-like_MBL-fold"/>
    <property type="match status" value="1"/>
</dbReference>
<dbReference type="GO" id="GO:0005886">
    <property type="term" value="C:plasma membrane"/>
    <property type="evidence" value="ECO:0007669"/>
    <property type="project" value="UniProtKB-SubCell"/>
</dbReference>
<dbReference type="InterPro" id="IPR036866">
    <property type="entry name" value="RibonucZ/Hydroxyglut_hydro"/>
</dbReference>
<dbReference type="InterPro" id="IPR025405">
    <property type="entry name" value="DUF4131"/>
</dbReference>
<dbReference type="EMBL" id="JACORT010000001">
    <property type="protein sequence ID" value="MBC5782455.1"/>
    <property type="molecule type" value="Genomic_DNA"/>
</dbReference>
<keyword evidence="3 6" id="KW-0812">Transmembrane</keyword>
<dbReference type="PANTHER" id="PTHR30619:SF1">
    <property type="entry name" value="RECOMBINATION PROTEIN 2"/>
    <property type="match status" value="1"/>
</dbReference>
<name>A0A923SA61_9BURK</name>
<dbReference type="InterPro" id="IPR035681">
    <property type="entry name" value="ComA-like_MBL"/>
</dbReference>
<feature type="transmembrane region" description="Helical" evidence="6">
    <location>
        <begin position="403"/>
        <end position="422"/>
    </location>
</feature>
<keyword evidence="4 6" id="KW-1133">Transmembrane helix</keyword>
<evidence type="ECO:0000256" key="1">
    <source>
        <dbReference type="ARBA" id="ARBA00004651"/>
    </source>
</evidence>
<evidence type="ECO:0000256" key="4">
    <source>
        <dbReference type="ARBA" id="ARBA00022989"/>
    </source>
</evidence>
<dbReference type="Proteomes" id="UP000608513">
    <property type="component" value="Unassembled WGS sequence"/>
</dbReference>
<feature type="transmembrane region" description="Helical" evidence="6">
    <location>
        <begin position="428"/>
        <end position="450"/>
    </location>
</feature>
<keyword evidence="9" id="KW-1185">Reference proteome</keyword>
<sequence length="804" mass="85326">MLGVVLGAGVQLQQPELWPIATYAGVAVGALALLLAAWRSLGAWRPAAALLLAAASAFGMTGWRAAAYLADGLDPALEGRDLLVTGIVAAMPHRNEAGLRFRFEVESAHLAGSAVRLPPLALVGWYGGADAAGETAPDPQRLPADVRAGERWRFALRPKAPHGQRNPHGFDYELWLWEEGVQSTAAVRSGVRDPPPQRLDATWRHPVEQARQSVRDAIFRRVAEPALAGVLAALVVGDQGAIERADWDVFRATGVAHLMSISGLHVTMFAWGAAAVIGFAWRRSTRLCLAWPAQHAGLAGGLLLAAAYALFSGWGVPAQRTVLMLATVSVLRLGARGWPWPWVWLLACAVVVAADPWALTQAGFWLSFVAVGVLFASGPPASRDRSAAPRHPARRALAAALAMGREQAIVTVALTPLSLLLFQQVSVVGLLANLLAIPWVTLVVTPLGLLGVLLPEAWAAGAAAVEGLGTVLRLLAVFPWATWSAPAPPPWAAGAGVVGGLLLAARLPWTTRLLGIPLLVPVLLWQAPRPPPGEFELLAADVGQGNAVLVRTASHALVYDSGPGYSRETDAGQRVLVPLLRALGEQLDLLVLSHRDTDHTGGAAAVLRMQPQAALLSSLEAGHPLQALRPSRRCLAGDAWEWDGVRFEVLHPRAEDHAPSARPNALSCVLRVGNGRVHALLAGDIEKPQELRLVQDGAALRADWLLVPHHGSRTSSSEPFLEAVGPALAVAQAGYRNRFGHPAADVVQRYATRGIALEASPACGALTWASQSPAAVRCERRDAPRYWHHRVAAPRHDGARSGGN</sequence>
<reference evidence="8" key="1">
    <citation type="submission" date="2020-08" db="EMBL/GenBank/DDBJ databases">
        <title>Ramlibacter sp. USB13 16S ribosomal RNA gene genome sequencing and assembly.</title>
        <authorList>
            <person name="Kang M."/>
        </authorList>
    </citation>
    <scope>NUCLEOTIDE SEQUENCE</scope>
    <source>
        <strain evidence="8">USB13</strain>
    </source>
</reference>
<organism evidence="8 9">
    <name type="scientific">Ramlibacter cellulosilyticus</name>
    <dbReference type="NCBI Taxonomy" id="2764187"/>
    <lineage>
        <taxon>Bacteria</taxon>
        <taxon>Pseudomonadati</taxon>
        <taxon>Pseudomonadota</taxon>
        <taxon>Betaproteobacteria</taxon>
        <taxon>Burkholderiales</taxon>
        <taxon>Comamonadaceae</taxon>
        <taxon>Ramlibacter</taxon>
    </lineage>
</organism>
<evidence type="ECO:0000313" key="9">
    <source>
        <dbReference type="Proteomes" id="UP000608513"/>
    </source>
</evidence>
<feature type="transmembrane region" description="Helical" evidence="6">
    <location>
        <begin position="293"/>
        <end position="311"/>
    </location>
</feature>
<evidence type="ECO:0000313" key="8">
    <source>
        <dbReference type="EMBL" id="MBC5782455.1"/>
    </source>
</evidence>
<evidence type="ECO:0000256" key="3">
    <source>
        <dbReference type="ARBA" id="ARBA00022692"/>
    </source>
</evidence>
<evidence type="ECO:0000256" key="2">
    <source>
        <dbReference type="ARBA" id="ARBA00022475"/>
    </source>
</evidence>
<proteinExistence type="predicted"/>
<dbReference type="Pfam" id="PF13567">
    <property type="entry name" value="DUF4131"/>
    <property type="match status" value="1"/>
</dbReference>